<comment type="similarity">
    <text evidence="1">Belongs to the N(4)/N(6)-methyltransferase family.</text>
</comment>
<evidence type="ECO:0000256" key="2">
    <source>
        <dbReference type="ARBA" id="ARBA00022603"/>
    </source>
</evidence>
<evidence type="ECO:0000259" key="7">
    <source>
        <dbReference type="Pfam" id="PF01555"/>
    </source>
</evidence>
<sequence length="431" mass="49612">MNKMRMESLDLTSENIEKIGKLFPNVITESRDENGKLKKAINFDMLRQILSSDVLDGDEAYEFTWVGKKAAMAEAGKPIRKTLRPCKEESKNWDTTQNLYIEGDNLDVLKLLQESYLGKVKLIYIDPPYNTGHDFIYRDSFDIDVDDYMEAKGLFDENENRLFQNSESNGRFHSDWCSMIFSRLILARNLLSSDGVIFISIDSNEQANLKKICDEVFGESCFVCSAIWRSSDNSNNDAKQFSNDHNDTLIYSKQPLWQPQKQSDDSKRTHFKNPDNDPRGPWFDGNPLNSPNYRENLVYDIVSPQGIVIKPPKNGWRWSKETLEEKMKTGEIRFTEDGRSIRRRTYLCDMEGLPPSSLWIDLEKTGHNRQAKYELLKLLPENVFDTPKPVRLIKYIISLVQDNKDAIILDFFSGSGTTADAVMQLNSEDGV</sequence>
<dbReference type="GO" id="GO:0008170">
    <property type="term" value="F:N-methyltransferase activity"/>
    <property type="evidence" value="ECO:0007669"/>
    <property type="project" value="InterPro"/>
</dbReference>
<dbReference type="Pfam" id="PF01555">
    <property type="entry name" value="N6_N4_Mtase"/>
    <property type="match status" value="1"/>
</dbReference>
<evidence type="ECO:0000313" key="8">
    <source>
        <dbReference type="EMBL" id="QNU67940.1"/>
    </source>
</evidence>
<protein>
    <submittedName>
        <fullName evidence="8">Site-specific DNA-methyltransferase</fullName>
    </submittedName>
</protein>
<dbReference type="InterPro" id="IPR029063">
    <property type="entry name" value="SAM-dependent_MTases_sf"/>
</dbReference>
<reference evidence="8 9" key="1">
    <citation type="submission" date="2020-09" db="EMBL/GenBank/DDBJ databases">
        <title>Characterization and genome sequencing of Ruminiclostridium sp. nov. MA18.</title>
        <authorList>
            <person name="Rettenmaier R."/>
            <person name="Kowollik M.-L."/>
            <person name="Liebl W."/>
            <person name="Zverlov V."/>
        </authorList>
    </citation>
    <scope>NUCLEOTIDE SEQUENCE [LARGE SCALE GENOMIC DNA]</scope>
    <source>
        <strain evidence="8 9">MA18</strain>
    </source>
</reference>
<organism evidence="8 9">
    <name type="scientific">Ruminiclostridium herbifermentans</name>
    <dbReference type="NCBI Taxonomy" id="2488810"/>
    <lineage>
        <taxon>Bacteria</taxon>
        <taxon>Bacillati</taxon>
        <taxon>Bacillota</taxon>
        <taxon>Clostridia</taxon>
        <taxon>Eubacteriales</taxon>
        <taxon>Oscillospiraceae</taxon>
        <taxon>Ruminiclostridium</taxon>
    </lineage>
</organism>
<evidence type="ECO:0000313" key="9">
    <source>
        <dbReference type="Proteomes" id="UP000306409"/>
    </source>
</evidence>
<proteinExistence type="inferred from homology"/>
<keyword evidence="3 8" id="KW-0808">Transferase</keyword>
<dbReference type="Gene3D" id="3.40.50.150">
    <property type="entry name" value="Vaccinia Virus protein VP39"/>
    <property type="match status" value="1"/>
</dbReference>
<dbReference type="InterPro" id="IPR002295">
    <property type="entry name" value="N4/N6-MTase_EcoPI_Mod-like"/>
</dbReference>
<dbReference type="RefSeq" id="WP_137699064.1">
    <property type="nucleotide sequence ID" value="NZ_CP061336.1"/>
</dbReference>
<evidence type="ECO:0000256" key="1">
    <source>
        <dbReference type="ARBA" id="ARBA00006594"/>
    </source>
</evidence>
<dbReference type="Proteomes" id="UP000306409">
    <property type="component" value="Chromosome"/>
</dbReference>
<dbReference type="EMBL" id="CP061336">
    <property type="protein sequence ID" value="QNU67940.1"/>
    <property type="molecule type" value="Genomic_DNA"/>
</dbReference>
<accession>A0A4U7J966</accession>
<keyword evidence="2 8" id="KW-0489">Methyltransferase</keyword>
<dbReference type="GO" id="GO:0003677">
    <property type="term" value="F:DNA binding"/>
    <property type="evidence" value="ECO:0007669"/>
    <property type="project" value="InterPro"/>
</dbReference>
<keyword evidence="9" id="KW-1185">Reference proteome</keyword>
<evidence type="ECO:0000256" key="5">
    <source>
        <dbReference type="ARBA" id="ARBA00022747"/>
    </source>
</evidence>
<dbReference type="KEGG" id="rher:EHE19_005710"/>
<evidence type="ECO:0000256" key="3">
    <source>
        <dbReference type="ARBA" id="ARBA00022679"/>
    </source>
</evidence>
<dbReference type="SUPFAM" id="SSF53335">
    <property type="entry name" value="S-adenosyl-L-methionine-dependent methyltransferases"/>
    <property type="match status" value="1"/>
</dbReference>
<dbReference type="InterPro" id="IPR002941">
    <property type="entry name" value="DNA_methylase_N4/N6"/>
</dbReference>
<keyword evidence="4" id="KW-0949">S-adenosyl-L-methionine</keyword>
<dbReference type="PIRSF" id="PIRSF015855">
    <property type="entry name" value="TypeIII_Mtase_mKpnI"/>
    <property type="match status" value="1"/>
</dbReference>
<dbReference type="InterPro" id="IPR002052">
    <property type="entry name" value="DNA_methylase_N6_adenine_CS"/>
</dbReference>
<dbReference type="GO" id="GO:0032259">
    <property type="term" value="P:methylation"/>
    <property type="evidence" value="ECO:0007669"/>
    <property type="project" value="UniProtKB-KW"/>
</dbReference>
<keyword evidence="5" id="KW-0680">Restriction system</keyword>
<feature type="region of interest" description="Disordered" evidence="6">
    <location>
        <begin position="254"/>
        <end position="287"/>
    </location>
</feature>
<dbReference type="GO" id="GO:0009307">
    <property type="term" value="P:DNA restriction-modification system"/>
    <property type="evidence" value="ECO:0007669"/>
    <property type="project" value="UniProtKB-KW"/>
</dbReference>
<dbReference type="AlphaFoldDB" id="A0A4U7J966"/>
<dbReference type="PROSITE" id="PS00092">
    <property type="entry name" value="N6_MTASE"/>
    <property type="match status" value="1"/>
</dbReference>
<feature type="domain" description="DNA methylase N-4/N-6" evidence="7">
    <location>
        <begin position="120"/>
        <end position="426"/>
    </location>
</feature>
<dbReference type="OrthoDB" id="9800801at2"/>
<gene>
    <name evidence="8" type="ORF">EHE19_005710</name>
</gene>
<feature type="compositionally biased region" description="Basic and acidic residues" evidence="6">
    <location>
        <begin position="262"/>
        <end position="278"/>
    </location>
</feature>
<dbReference type="PRINTS" id="PR00506">
    <property type="entry name" value="D21N6MTFRASE"/>
</dbReference>
<evidence type="ECO:0000256" key="4">
    <source>
        <dbReference type="ARBA" id="ARBA00022691"/>
    </source>
</evidence>
<evidence type="ECO:0000256" key="6">
    <source>
        <dbReference type="SAM" id="MobiDB-lite"/>
    </source>
</evidence>
<dbReference type="REBASE" id="446416">
    <property type="entry name" value="M.RspMA18ORF5710P"/>
</dbReference>
<name>A0A4U7J966_9FIRM</name>